<evidence type="ECO:0000313" key="2">
    <source>
        <dbReference type="Proteomes" id="UP000789901"/>
    </source>
</evidence>
<accession>A0ABN7UTJ5</accession>
<dbReference type="EMBL" id="CAJVQB010005897">
    <property type="protein sequence ID" value="CAG8672632.1"/>
    <property type="molecule type" value="Genomic_DNA"/>
</dbReference>
<sequence>MSSVPISVTIFNPSFFNSSIPNRDVPYANYFTFCPYDKWSLLNFVTAIIDTYANVEKDTARKERKSVELIDSSNKRQRIDQQMGCLCLDIDVPTRTDRSENILDILTSAVRMFDQNTIVLGSICSYKSRVVIGEPSYLIRGVLIGNEVYTDVGNARKGLACF</sequence>
<proteinExistence type="predicted"/>
<dbReference type="Proteomes" id="UP000789901">
    <property type="component" value="Unassembled WGS sequence"/>
</dbReference>
<name>A0ABN7UTJ5_GIGMA</name>
<protein>
    <submittedName>
        <fullName evidence="1">38644_t:CDS:1</fullName>
    </submittedName>
</protein>
<organism evidence="1 2">
    <name type="scientific">Gigaspora margarita</name>
    <dbReference type="NCBI Taxonomy" id="4874"/>
    <lineage>
        <taxon>Eukaryota</taxon>
        <taxon>Fungi</taxon>
        <taxon>Fungi incertae sedis</taxon>
        <taxon>Mucoromycota</taxon>
        <taxon>Glomeromycotina</taxon>
        <taxon>Glomeromycetes</taxon>
        <taxon>Diversisporales</taxon>
        <taxon>Gigasporaceae</taxon>
        <taxon>Gigaspora</taxon>
    </lineage>
</organism>
<gene>
    <name evidence="1" type="ORF">GMARGA_LOCUS10511</name>
</gene>
<reference evidence="1 2" key="1">
    <citation type="submission" date="2021-06" db="EMBL/GenBank/DDBJ databases">
        <authorList>
            <person name="Kallberg Y."/>
            <person name="Tangrot J."/>
            <person name="Rosling A."/>
        </authorList>
    </citation>
    <scope>NUCLEOTIDE SEQUENCE [LARGE SCALE GENOMIC DNA]</scope>
    <source>
        <strain evidence="1 2">120-4 pot B 10/14</strain>
    </source>
</reference>
<keyword evidence="2" id="KW-1185">Reference proteome</keyword>
<evidence type="ECO:0000313" key="1">
    <source>
        <dbReference type="EMBL" id="CAG8672632.1"/>
    </source>
</evidence>
<comment type="caution">
    <text evidence="1">The sequence shown here is derived from an EMBL/GenBank/DDBJ whole genome shotgun (WGS) entry which is preliminary data.</text>
</comment>